<proteinExistence type="predicted"/>
<reference evidence="3" key="1">
    <citation type="submission" date="2018-07" db="EMBL/GenBank/DDBJ databases">
        <title>Genome Structure of the Opportunistic Pathogen Paracoccus yeei (Alphaproteobacteria) and Identification of Putative Virulence Factors.</title>
        <authorList>
            <person name="Lasek R."/>
            <person name="Szuplewska M."/>
            <person name="Mitura M."/>
            <person name="Decewicz P."/>
            <person name="Chmielowska C."/>
            <person name="Pawlot A."/>
            <person name="Sentkowska D."/>
            <person name="Czarnecki J."/>
            <person name="Bartosik D."/>
        </authorList>
    </citation>
    <scope>NUCLEOTIDE SEQUENCE [LARGE SCALE GENOMIC DNA]</scope>
    <source>
        <strain evidence="3">CCUG 32053</strain>
    </source>
</reference>
<dbReference type="Proteomes" id="UP000272010">
    <property type="component" value="Chromosome"/>
</dbReference>
<dbReference type="InterPro" id="IPR014982">
    <property type="entry name" value="GSCFA"/>
</dbReference>
<name>A0A386UPZ4_9RHOB</name>
<dbReference type="AlphaFoldDB" id="A0A386UPZ4"/>
<accession>A0A386UPZ4</accession>
<evidence type="ECO:0000313" key="2">
    <source>
        <dbReference type="EMBL" id="AYF02865.1"/>
    </source>
</evidence>
<evidence type="ECO:0000313" key="3">
    <source>
        <dbReference type="Proteomes" id="UP000272010"/>
    </source>
</evidence>
<gene>
    <name evidence="2" type="ORF">PY32053_03292</name>
</gene>
<organism evidence="2 3">
    <name type="scientific">Paracoccus yeei</name>
    <dbReference type="NCBI Taxonomy" id="147645"/>
    <lineage>
        <taxon>Bacteria</taxon>
        <taxon>Pseudomonadati</taxon>
        <taxon>Pseudomonadota</taxon>
        <taxon>Alphaproteobacteria</taxon>
        <taxon>Rhodobacterales</taxon>
        <taxon>Paracoccaceae</taxon>
        <taxon>Paracoccus</taxon>
    </lineage>
</organism>
<dbReference type="RefSeq" id="WP_199722207.1">
    <property type="nucleotide sequence ID" value="NZ_CP031078.1"/>
</dbReference>
<feature type="domain" description="GSCFA" evidence="1">
    <location>
        <begin position="312"/>
        <end position="583"/>
    </location>
</feature>
<protein>
    <recommendedName>
        <fullName evidence="1">GSCFA domain-containing protein</fullName>
    </recommendedName>
</protein>
<dbReference type="Pfam" id="PF08885">
    <property type="entry name" value="GSCFA"/>
    <property type="match status" value="1"/>
</dbReference>
<evidence type="ECO:0000259" key="1">
    <source>
        <dbReference type="Pfam" id="PF08885"/>
    </source>
</evidence>
<sequence length="636" mass="70000">MKIICVGNSHVGAFSTAALADWSAGRPHRFDLYVGRLGHPEYLPVIDQHGSVNPTLVSDIAAARAGQASTRLHFVGAGTDTALQRTALVSMIGGNAHNLMGLVEPVRPFDFRLDENPDLPLADGAEILPEGQVAAILDRAVQAEIAPILKALKAIAGTEIWHLESPPPIFSNDHIAQYLEDRFRQDGKVPRVSAPAFRYKLWRLHSAAVRRLCRDLAVRFVPHPTQAVDEQGFLLPKYVPANATHAAASYGRLQLEQLDELVSTQGKPRDHGDTPYRDLREIAFWSRSVARIPAGNVDPVADFPFRVAPAEKVATAGSCFAQHIARHLAQSGYNYYIAEQPHPALGPALARDFGYGVFSARYANIYTSRQLLQLIQRAEGMFVPATDVWEAPGGQGFVDPFRPTIHPGGYGSVEEMRTDRDRHLAAVRLMLREMDVFVFTLGLTETWVDRRDGAVFPLCPGVTGGQFDSAIHQFLNLSIDDVRNDLNQSLALLRGIRPKLKVILTVSPVPLKATASIDHVLTATCYSKSVLRVAAHDVADTHDNVGYFPSYEIITGNFNRGAYYADDLREVRPEGVSHVMRTFFEHVAESGARPNLTADRPTPSAPIIPAARNAALLECEEELLEFDRVMAMRRDA</sequence>
<dbReference type="EMBL" id="CP031078">
    <property type="protein sequence ID" value="AYF02865.1"/>
    <property type="molecule type" value="Genomic_DNA"/>
</dbReference>